<feature type="signal peptide" evidence="3">
    <location>
        <begin position="1"/>
        <end position="18"/>
    </location>
</feature>
<keyword evidence="5" id="KW-1185">Reference proteome</keyword>
<dbReference type="PANTHER" id="PTHR30023">
    <property type="entry name" value="D-ALANYL-D-ALANINE CARBOXYPEPTIDASE"/>
    <property type="match status" value="1"/>
</dbReference>
<dbReference type="Gene3D" id="3.50.80.20">
    <property type="entry name" value="D-Ala-D-Ala carboxypeptidase C, peptidase S13"/>
    <property type="match status" value="1"/>
</dbReference>
<keyword evidence="2 4" id="KW-0378">Hydrolase</keyword>
<organism evidence="4 5">
    <name type="scientific">Motilimonas pumila</name>
    <dbReference type="NCBI Taxonomy" id="2303987"/>
    <lineage>
        <taxon>Bacteria</taxon>
        <taxon>Pseudomonadati</taxon>
        <taxon>Pseudomonadota</taxon>
        <taxon>Gammaproteobacteria</taxon>
        <taxon>Alteromonadales</taxon>
        <taxon>Alteromonadales genera incertae sedis</taxon>
        <taxon>Motilimonas</taxon>
    </lineage>
</organism>
<dbReference type="InterPro" id="IPR000667">
    <property type="entry name" value="Peptidase_S13"/>
</dbReference>
<dbReference type="EMBL" id="QZCH01000002">
    <property type="protein sequence ID" value="RJG50419.1"/>
    <property type="molecule type" value="Genomic_DNA"/>
</dbReference>
<dbReference type="NCBIfam" id="TIGR00666">
    <property type="entry name" value="PBP4"/>
    <property type="match status" value="1"/>
</dbReference>
<dbReference type="Gene3D" id="3.40.710.10">
    <property type="entry name" value="DD-peptidase/beta-lactamase superfamily"/>
    <property type="match status" value="1"/>
</dbReference>
<dbReference type="AlphaFoldDB" id="A0A418YII3"/>
<evidence type="ECO:0000313" key="5">
    <source>
        <dbReference type="Proteomes" id="UP000283255"/>
    </source>
</evidence>
<feature type="chain" id="PRO_5019191951" evidence="3">
    <location>
        <begin position="19"/>
        <end position="481"/>
    </location>
</feature>
<dbReference type="PRINTS" id="PR00922">
    <property type="entry name" value="DADACBPTASE3"/>
</dbReference>
<keyword evidence="4" id="KW-0645">Protease</keyword>
<dbReference type="GO" id="GO:0000270">
    <property type="term" value="P:peptidoglycan metabolic process"/>
    <property type="evidence" value="ECO:0007669"/>
    <property type="project" value="TreeGrafter"/>
</dbReference>
<dbReference type="GO" id="GO:0006508">
    <property type="term" value="P:proteolysis"/>
    <property type="evidence" value="ECO:0007669"/>
    <property type="project" value="InterPro"/>
</dbReference>
<dbReference type="Proteomes" id="UP000283255">
    <property type="component" value="Unassembled WGS sequence"/>
</dbReference>
<keyword evidence="3" id="KW-0732">Signal</keyword>
<evidence type="ECO:0000313" key="4">
    <source>
        <dbReference type="EMBL" id="RJG50419.1"/>
    </source>
</evidence>
<dbReference type="SUPFAM" id="SSF56601">
    <property type="entry name" value="beta-lactamase/transpeptidase-like"/>
    <property type="match status" value="1"/>
</dbReference>
<dbReference type="RefSeq" id="WP_119909221.1">
    <property type="nucleotide sequence ID" value="NZ_QZCH01000002.1"/>
</dbReference>
<dbReference type="InterPro" id="IPR012338">
    <property type="entry name" value="Beta-lactam/transpept-like"/>
</dbReference>
<protein>
    <submittedName>
        <fullName evidence="4">D-alanyl-D-alanine carboxypeptidase/D-alanyl-D-alanine-endopeptidase</fullName>
        <ecNumber evidence="4">3.4.16.4</ecNumber>
    </submittedName>
</protein>
<dbReference type="Pfam" id="PF02113">
    <property type="entry name" value="Peptidase_S13"/>
    <property type="match status" value="1"/>
</dbReference>
<name>A0A418YII3_9GAMM</name>
<evidence type="ECO:0000256" key="2">
    <source>
        <dbReference type="ARBA" id="ARBA00022801"/>
    </source>
</evidence>
<comment type="similarity">
    <text evidence="1">Belongs to the peptidase S13 family.</text>
</comment>
<comment type="caution">
    <text evidence="4">The sequence shown here is derived from an EMBL/GenBank/DDBJ whole genome shotgun (WGS) entry which is preliminary data.</text>
</comment>
<dbReference type="GO" id="GO:0009002">
    <property type="term" value="F:serine-type D-Ala-D-Ala carboxypeptidase activity"/>
    <property type="evidence" value="ECO:0007669"/>
    <property type="project" value="UniProtKB-EC"/>
</dbReference>
<gene>
    <name evidence="4" type="primary">dacB</name>
    <name evidence="4" type="ORF">D1Z90_02765</name>
</gene>
<reference evidence="4 5" key="2">
    <citation type="submission" date="2019-01" db="EMBL/GenBank/DDBJ databases">
        <title>Motilimonas pumilus sp. nov., isolated from the gut of sea cucumber (Apostichopus japonicus).</title>
        <authorList>
            <person name="Wang F.-Q."/>
            <person name="Ren L.-H."/>
            <person name="Lin Y.-W."/>
            <person name="Sun G.-H."/>
            <person name="Du Z.-J."/>
            <person name="Zhao J.-X."/>
            <person name="Liu X.-J."/>
            <person name="Liu L.-J."/>
        </authorList>
    </citation>
    <scope>NUCLEOTIDE SEQUENCE [LARGE SCALE GENOMIC DNA]</scope>
    <source>
        <strain evidence="4 5">PLHSC7-2</strain>
    </source>
</reference>
<accession>A0A418YII3</accession>
<proteinExistence type="inferred from homology"/>
<dbReference type="OrthoDB" id="9802627at2"/>
<keyword evidence="4" id="KW-0121">Carboxypeptidase</keyword>
<dbReference type="EC" id="3.4.16.4" evidence="4"/>
<dbReference type="PANTHER" id="PTHR30023:SF0">
    <property type="entry name" value="PENICILLIN-SENSITIVE CARBOXYPEPTIDASE A"/>
    <property type="match status" value="1"/>
</dbReference>
<evidence type="ECO:0000256" key="3">
    <source>
        <dbReference type="SAM" id="SignalP"/>
    </source>
</evidence>
<reference evidence="4 5" key="1">
    <citation type="submission" date="2018-09" db="EMBL/GenBank/DDBJ databases">
        <authorList>
            <person name="Wang F."/>
        </authorList>
    </citation>
    <scope>NUCLEOTIDE SEQUENCE [LARGE SCALE GENOMIC DNA]</scope>
    <source>
        <strain evidence="4 5">PLHSC7-2</strain>
    </source>
</reference>
<evidence type="ECO:0000256" key="1">
    <source>
        <dbReference type="ARBA" id="ARBA00006096"/>
    </source>
</evidence>
<sequence>MSVLFIFLLALVTSTAQADAFDGLAAKPHVSYLVTTTNGAIIEQHDMLVRKAPASTQKLLTAVAAKKLLGGNYRFDTQFEVSQKASLKQGSLNQDLRLRMSGAPDFTRTQLRSMLKELKKHGVKRIQGDILINDAKFNGYHWSNGQSWNDLGVCYTSPSSAVILNRNCVQGNLSLGKDGETRLFIPKHEPLRIENTTIAVTAKEKRAQHCDLELNRGDKNHYQLTGCFVPRQKPTPMKFSINDPVTYFASILAAELKSLGIQHQGSIKREGFEVPEGQVLVKQRSASLDSLLSRMLKRSDNLIADVVFKTIGAVYYQQPGNFRNGGLAVKRVLGSAGIDLSEAILADGSGLSRHNLITVKQLVDVMAYTFNNDKQLGLINLLAVSGVDGTLQYRRSLAIDSLKGKVKAKTGSLKSVVNMVGVIETEKGPRLFAYLVSGYYLPAKQYKQYRQKLNPIRQFERDFFTQLLKQGKLGPIQTASQ</sequence>